<dbReference type="RefSeq" id="WP_072861023.1">
    <property type="nucleotide sequence ID" value="NZ_FQUX01000002.1"/>
</dbReference>
<reference evidence="2" key="1">
    <citation type="submission" date="2016-11" db="EMBL/GenBank/DDBJ databases">
        <authorList>
            <person name="Varghese N."/>
            <person name="Submissions S."/>
        </authorList>
    </citation>
    <scope>NUCLEOTIDE SEQUENCE [LARGE SCALE GENOMIC DNA]</scope>
    <source>
        <strain evidence="2">DSM 17539</strain>
    </source>
</reference>
<gene>
    <name evidence="1" type="ORF">SAMN03080594_102157</name>
</gene>
<proteinExistence type="predicted"/>
<keyword evidence="2" id="KW-1185">Reference proteome</keyword>
<dbReference type="InterPro" id="IPR053825">
    <property type="entry name" value="DUF7009"/>
</dbReference>
<organism evidence="1 2">
    <name type="scientific">Arenibacter palladensis</name>
    <dbReference type="NCBI Taxonomy" id="237373"/>
    <lineage>
        <taxon>Bacteria</taxon>
        <taxon>Pseudomonadati</taxon>
        <taxon>Bacteroidota</taxon>
        <taxon>Flavobacteriia</taxon>
        <taxon>Flavobacteriales</taxon>
        <taxon>Flavobacteriaceae</taxon>
        <taxon>Arenibacter</taxon>
    </lineage>
</organism>
<evidence type="ECO:0000313" key="2">
    <source>
        <dbReference type="Proteomes" id="UP000184406"/>
    </source>
</evidence>
<accession>A0A1M4XQT6</accession>
<dbReference type="OrthoDB" id="7060517at2"/>
<protein>
    <submittedName>
        <fullName evidence="1">Uncharacterized protein</fullName>
    </submittedName>
</protein>
<evidence type="ECO:0000313" key="1">
    <source>
        <dbReference type="EMBL" id="SHE95623.1"/>
    </source>
</evidence>
<name>A0A1M4XQT6_9FLAO</name>
<dbReference type="Proteomes" id="UP000184406">
    <property type="component" value="Unassembled WGS sequence"/>
</dbReference>
<sequence>MKIRIKGNSIRYRLTKTEVETFSKVGFYEEKTEFKDHIFKYVLQSKEHISHLEADFKNDTISMYLPEKDKLAWANSDRVGFQNTIALGNGKELFLLLEKDFVCLDETIEDQSDNYPNPLMNKRK</sequence>
<dbReference type="EMBL" id="FQUX01000002">
    <property type="protein sequence ID" value="SHE95623.1"/>
    <property type="molecule type" value="Genomic_DNA"/>
</dbReference>
<dbReference type="Pfam" id="PF22668">
    <property type="entry name" value="DUF7009"/>
    <property type="match status" value="1"/>
</dbReference>
<dbReference type="AlphaFoldDB" id="A0A1M4XQT6"/>